<feature type="region of interest" description="Disordered" evidence="2">
    <location>
        <begin position="421"/>
        <end position="474"/>
    </location>
</feature>
<dbReference type="EMBL" id="JAAAUY010000209">
    <property type="protein sequence ID" value="KAF9333319.1"/>
    <property type="molecule type" value="Genomic_DNA"/>
</dbReference>
<accession>A0A9P5SQ41</accession>
<organism evidence="3 4">
    <name type="scientific">Podila minutissima</name>
    <dbReference type="NCBI Taxonomy" id="64525"/>
    <lineage>
        <taxon>Eukaryota</taxon>
        <taxon>Fungi</taxon>
        <taxon>Fungi incertae sedis</taxon>
        <taxon>Mucoromycota</taxon>
        <taxon>Mortierellomycotina</taxon>
        <taxon>Mortierellomycetes</taxon>
        <taxon>Mortierellales</taxon>
        <taxon>Mortierellaceae</taxon>
        <taxon>Podila</taxon>
    </lineage>
</organism>
<feature type="region of interest" description="Disordered" evidence="2">
    <location>
        <begin position="307"/>
        <end position="335"/>
    </location>
</feature>
<protein>
    <submittedName>
        <fullName evidence="3">Uncharacterized protein</fullName>
    </submittedName>
</protein>
<dbReference type="PANTHER" id="PTHR47357">
    <property type="entry name" value="COP1-INTERACTIVE PROTEIN 1"/>
    <property type="match status" value="1"/>
</dbReference>
<dbReference type="SUPFAM" id="SSF57997">
    <property type="entry name" value="Tropomyosin"/>
    <property type="match status" value="1"/>
</dbReference>
<proteinExistence type="predicted"/>
<dbReference type="GO" id="GO:0005856">
    <property type="term" value="C:cytoskeleton"/>
    <property type="evidence" value="ECO:0007669"/>
    <property type="project" value="TreeGrafter"/>
</dbReference>
<feature type="coiled-coil region" evidence="1">
    <location>
        <begin position="1041"/>
        <end position="1068"/>
    </location>
</feature>
<feature type="compositionally biased region" description="Low complexity" evidence="2">
    <location>
        <begin position="133"/>
        <end position="156"/>
    </location>
</feature>
<evidence type="ECO:0000313" key="4">
    <source>
        <dbReference type="Proteomes" id="UP000696485"/>
    </source>
</evidence>
<feature type="region of interest" description="Disordered" evidence="2">
    <location>
        <begin position="253"/>
        <end position="281"/>
    </location>
</feature>
<evidence type="ECO:0000256" key="2">
    <source>
        <dbReference type="SAM" id="MobiDB-lite"/>
    </source>
</evidence>
<evidence type="ECO:0000256" key="1">
    <source>
        <dbReference type="SAM" id="Coils"/>
    </source>
</evidence>
<comment type="caution">
    <text evidence="3">The sequence shown here is derived from an EMBL/GenBank/DDBJ whole genome shotgun (WGS) entry which is preliminary data.</text>
</comment>
<feature type="coiled-coil region" evidence="1">
    <location>
        <begin position="553"/>
        <end position="1001"/>
    </location>
</feature>
<dbReference type="Proteomes" id="UP000696485">
    <property type="component" value="Unassembled WGS sequence"/>
</dbReference>
<feature type="compositionally biased region" description="Low complexity" evidence="2">
    <location>
        <begin position="255"/>
        <end position="267"/>
    </location>
</feature>
<dbReference type="PANTHER" id="PTHR47357:SF1">
    <property type="entry name" value="SPINDLE POLE BODY COMPONENT 110"/>
    <property type="match status" value="1"/>
</dbReference>
<name>A0A9P5SQ41_9FUNG</name>
<feature type="region of interest" description="Disordered" evidence="2">
    <location>
        <begin position="125"/>
        <end position="167"/>
    </location>
</feature>
<dbReference type="GO" id="GO:0005200">
    <property type="term" value="F:structural constituent of cytoskeleton"/>
    <property type="evidence" value="ECO:0007669"/>
    <property type="project" value="TreeGrafter"/>
</dbReference>
<feature type="coiled-coil region" evidence="1">
    <location>
        <begin position="1379"/>
        <end position="1420"/>
    </location>
</feature>
<feature type="coiled-coil region" evidence="1">
    <location>
        <begin position="1522"/>
        <end position="1604"/>
    </location>
</feature>
<feature type="compositionally biased region" description="Low complexity" evidence="2">
    <location>
        <begin position="311"/>
        <end position="320"/>
    </location>
</feature>
<feature type="region of interest" description="Disordered" evidence="2">
    <location>
        <begin position="1627"/>
        <end position="1653"/>
    </location>
</feature>
<feature type="compositionally biased region" description="Basic and acidic residues" evidence="2">
    <location>
        <begin position="321"/>
        <end position="335"/>
    </location>
</feature>
<keyword evidence="4" id="KW-1185">Reference proteome</keyword>
<evidence type="ECO:0000313" key="3">
    <source>
        <dbReference type="EMBL" id="KAF9333319.1"/>
    </source>
</evidence>
<dbReference type="Gene3D" id="1.10.287.1490">
    <property type="match status" value="1"/>
</dbReference>
<reference evidence="3" key="1">
    <citation type="journal article" date="2020" name="Fungal Divers.">
        <title>Resolving the Mortierellaceae phylogeny through synthesis of multi-gene phylogenetics and phylogenomics.</title>
        <authorList>
            <person name="Vandepol N."/>
            <person name="Liber J."/>
            <person name="Desiro A."/>
            <person name="Na H."/>
            <person name="Kennedy M."/>
            <person name="Barry K."/>
            <person name="Grigoriev I.V."/>
            <person name="Miller A.N."/>
            <person name="O'Donnell K."/>
            <person name="Stajich J.E."/>
            <person name="Bonito G."/>
        </authorList>
    </citation>
    <scope>NUCLEOTIDE SEQUENCE</scope>
    <source>
        <strain evidence="3">NVP1</strain>
    </source>
</reference>
<sequence length="1653" mass="188727">MVASTRTRSYGLRGKPTGTRIQEALADSPVKRQRVSVKKLASPKRLTPLPQKNGILAKDAHGSHPKDGHEHHIIEEDGLDRHHIWFKDFENEIGHNRSASAGNQSKSNRGDIYRLRDGHLAHHFPTAAESVDSSNTSQTSQRPTRSSKNRLSSSSSRHSDSTVAHTPLKITVDHNHRRLHVDGTDHHEIEADGRDHHHIRYDSEGHAITETETSDGGAHAGHSLSSKTRDSIKTIANRFSALFGVSHHPAHDAVSTLSSHSSSSRTTPNNSVVHTETRESTTPMHHIDSVSMLHDGYHATTHYYQESNSATTTTTTTTTTDNHELQAEHRRRHTRDEAATRLITQKSQLDRQKARDAILSLESDLTQMQRLLQEKEDALHAAEAKGAELQQVTIRTETLSREIHDLEITIHDLRTNLQSKEKALKESQHQLAQDRNKGQEQQKHLESEISKLHANLRDKESAQQHAKELEKDLDDANKQRARLIVQIREISETLEHHEAELKRAHSSVKNLEMSNDAHAKDVLRLSSDLISLKKELADREHKLSDCRRKIKTLEGAQEKVHSLGLQLKNLRDQLSERNDIVHGLEKNNKALTKDSRRAEMLGEEVGNLRESIKERELQLNKALKEAKDLQEYKELAISLEDELKDLRDQVNVQEKHLTYLEVALEAHENCAVDAQQLQDQIDSYELLLREKETKIHDLQKANEGLQKKDARITALEGEMEGLRHEIHTKEHDAAKIKEKVDNDIAKISSTASTLRVEVEGLRQELQDKNRELRKTNKDIENLGNVHDTNMNLTVEITRLEKHIALKGQQLKDLERTIDTLRGHEDRANRLDHQVKHLEKESRLARKTAEQAAKDMASSSSTASKLVVQVESLRQQLIEKENLLRDAEKVAKDLEIKTHQIKELLVKISGLEDSSDLHLKKARHAEDKVKALQKDISGLEARLSSLQHQLEIKEASLNGALNKANEDSEATHERMEEMRELVSQLKKQIKDAEEEVRHQRQLQKDKIKDLTTELQGWKNHEAKWIDKTNELTQELERGVGLVHQKEKRLHDAEHKLNEKNAEIGRLNDALNHGRGELAADRKRRVSEIEEKVVEKTTHLHIDNHNLKRKIADLEGHIVHLEKRIRLDHDREVKEQELGQKIRELNVWKQNAIQQATEWETTASNFENERKKQDSALSGFEREVAVLQTQLENADAWRFKAIAQAEQLTVMITQLETELSMIKAVLAQHDANDARMNGAVHTMTMTIETLETAKYKLQGELLARNTEISRLQNLLKEESETFKVQQAVIRKDMAVKEKKIESLHSRITEYTRTNAALESKITKGKDLLAQLEGSNDRLKGSLGAQAERYKALDNKYQAILIVQADQDKQLYKLEKNLGRVTAEDADKLAQARSRIRHLEKELERDNEKVDEMQVQIHTVTRQYHNTLAKLENATAQMAGMVPAAEASHDACAARIQYGERTITELDGRVDDLEKTILHMTKKMDTQNGQWSAAESGYKDRIHKLTTGQNALETRLHAAEHGYDHERLGREQDRLRAEREGQKKDEQIQEMRRANKKLQHEFTSMETRMRKEISATKDLMDLLSKLRNNIRRDSEAELHNLDELEKEIKSRSSVVVETIQTVRSRMDSGAFLESNETGGLRSSSSSLTGQRHVFAH</sequence>
<gene>
    <name evidence="3" type="ORF">BG006_003768</name>
</gene>
<keyword evidence="1" id="KW-0175">Coiled coil</keyword>